<dbReference type="PROSITE" id="PS51707">
    <property type="entry name" value="CYTH"/>
    <property type="match status" value="1"/>
</dbReference>
<dbReference type="SUPFAM" id="SSF55154">
    <property type="entry name" value="CYTH-like phosphatases"/>
    <property type="match status" value="1"/>
</dbReference>
<evidence type="ECO:0000313" key="2">
    <source>
        <dbReference type="EMBL" id="TDP59605.1"/>
    </source>
</evidence>
<dbReference type="AlphaFoldDB" id="A0A4R6QBG8"/>
<dbReference type="GO" id="GO:0050355">
    <property type="term" value="F:inorganic triphosphate phosphatase activity"/>
    <property type="evidence" value="ECO:0007669"/>
    <property type="project" value="InterPro"/>
</dbReference>
<protein>
    <submittedName>
        <fullName evidence="2">CYTH domain-containing protein</fullName>
    </submittedName>
</protein>
<dbReference type="PANTHER" id="PTHR39569">
    <property type="entry name" value="INORGANIC TRIPHOSPHATASE"/>
    <property type="match status" value="1"/>
</dbReference>
<dbReference type="Pfam" id="PF01928">
    <property type="entry name" value="CYTH"/>
    <property type="match status" value="1"/>
</dbReference>
<name>A0A4R6QBG8_9FIRM</name>
<dbReference type="CDD" id="cd07756">
    <property type="entry name" value="CYTH-like_Pase_CHAD"/>
    <property type="match status" value="1"/>
</dbReference>
<reference evidence="2 3" key="1">
    <citation type="submission" date="2019-03" db="EMBL/GenBank/DDBJ databases">
        <title>Genomic Encyclopedia of Type Strains, Phase IV (KMG-IV): sequencing the most valuable type-strain genomes for metagenomic binning, comparative biology and taxonomic classification.</title>
        <authorList>
            <person name="Goeker M."/>
        </authorList>
    </citation>
    <scope>NUCLEOTIDE SEQUENCE [LARGE SCALE GENOMIC DNA]</scope>
    <source>
        <strain evidence="2 3">DSM 28287</strain>
    </source>
</reference>
<comment type="caution">
    <text evidence="2">The sequence shown here is derived from an EMBL/GenBank/DDBJ whole genome shotgun (WGS) entry which is preliminary data.</text>
</comment>
<sequence>MEIELKYLIDDEKVADEIFADDYIESIRDTKEECVDMDAIYYDTADRSLTGQEMAFRIRREGTSHVATLKWDGTSDNGMHKRQEINVPVSDEKLIEQPEITIFDQSDMSDVLAAVCGSRKLLPLIEVSFVRRVIRLDTGKSISELSVDRGEIIAGGKKSPVLELEIELFSGNEKEIVDIGNKLSEKYHLKPENKSKFERGYELLP</sequence>
<dbReference type="InterPro" id="IPR023577">
    <property type="entry name" value="CYTH_domain"/>
</dbReference>
<dbReference type="Proteomes" id="UP000295500">
    <property type="component" value="Unassembled WGS sequence"/>
</dbReference>
<dbReference type="PANTHER" id="PTHR39569:SF1">
    <property type="entry name" value="INORGANIC TRIPHOSPHATASE"/>
    <property type="match status" value="1"/>
</dbReference>
<gene>
    <name evidence="2" type="ORF">EV211_10326</name>
</gene>
<proteinExistence type="predicted"/>
<dbReference type="RefSeq" id="WP_133527599.1">
    <property type="nucleotide sequence ID" value="NZ_CALCQM010000081.1"/>
</dbReference>
<dbReference type="GO" id="GO:0046872">
    <property type="term" value="F:metal ion binding"/>
    <property type="evidence" value="ECO:0007669"/>
    <property type="project" value="TreeGrafter"/>
</dbReference>
<dbReference type="Gene3D" id="2.40.320.10">
    <property type="entry name" value="Hypothetical Protein Pfu-838710-001"/>
    <property type="match status" value="1"/>
</dbReference>
<dbReference type="EMBL" id="SNXO01000003">
    <property type="protein sequence ID" value="TDP59605.1"/>
    <property type="molecule type" value="Genomic_DNA"/>
</dbReference>
<organism evidence="2 3">
    <name type="scientific">Aminicella lysinilytica</name>
    <dbReference type="NCBI Taxonomy" id="433323"/>
    <lineage>
        <taxon>Bacteria</taxon>
        <taxon>Bacillati</taxon>
        <taxon>Bacillota</taxon>
        <taxon>Clostridia</taxon>
        <taxon>Peptostreptococcales</taxon>
        <taxon>Anaerovoracaceae</taxon>
        <taxon>Aminicella</taxon>
    </lineage>
</organism>
<feature type="domain" description="CYTH" evidence="1">
    <location>
        <begin position="1"/>
        <end position="205"/>
    </location>
</feature>
<dbReference type="InterPro" id="IPR039013">
    <property type="entry name" value="YgiF"/>
</dbReference>
<evidence type="ECO:0000259" key="1">
    <source>
        <dbReference type="PROSITE" id="PS51707"/>
    </source>
</evidence>
<accession>A0A4R6QBG8</accession>
<dbReference type="SMART" id="SM01118">
    <property type="entry name" value="CYTH"/>
    <property type="match status" value="1"/>
</dbReference>
<dbReference type="InterPro" id="IPR033469">
    <property type="entry name" value="CYTH-like_dom_sf"/>
</dbReference>
<evidence type="ECO:0000313" key="3">
    <source>
        <dbReference type="Proteomes" id="UP000295500"/>
    </source>
</evidence>
<dbReference type="OrthoDB" id="3034217at2"/>
<keyword evidence="3" id="KW-1185">Reference proteome</keyword>